<dbReference type="AlphaFoldDB" id="A0A6J0L1N3"/>
<sequence length="197" mass="22197">MVTLLQVLFSAILSVETEYLQNGRATEKSDIYRFGVLLLELVTRKRPTNTTFVKRGLNVAGWMNTLPTEEDRLDDVTDKRCVDVDKDSIGGFVEISCEVFAKLLVDEETHVTTYLAPGSNGRVTEKYDVYIFGVLLLELVTGKRPTDTTFVKRGLNVAGCMNTLPTEEDRLDDVTDKRCVEVDEDSIREFVEISCEV</sequence>
<feature type="chain" id="PRO_5026871699" evidence="1">
    <location>
        <begin position="18"/>
        <end position="197"/>
    </location>
</feature>
<evidence type="ECO:0000256" key="1">
    <source>
        <dbReference type="SAM" id="SignalP"/>
    </source>
</evidence>
<dbReference type="InterPro" id="IPR011009">
    <property type="entry name" value="Kinase-like_dom_sf"/>
</dbReference>
<proteinExistence type="predicted"/>
<dbReference type="RefSeq" id="XP_018454052.1">
    <property type="nucleotide sequence ID" value="XM_018598550.1"/>
</dbReference>
<dbReference type="Proteomes" id="UP000504610">
    <property type="component" value="Chromosome 9"/>
</dbReference>
<organism evidence="2 3">
    <name type="scientific">Raphanus sativus</name>
    <name type="common">Radish</name>
    <name type="synonym">Raphanus raphanistrum var. sativus</name>
    <dbReference type="NCBI Taxonomy" id="3726"/>
    <lineage>
        <taxon>Eukaryota</taxon>
        <taxon>Viridiplantae</taxon>
        <taxon>Streptophyta</taxon>
        <taxon>Embryophyta</taxon>
        <taxon>Tracheophyta</taxon>
        <taxon>Spermatophyta</taxon>
        <taxon>Magnoliopsida</taxon>
        <taxon>eudicotyledons</taxon>
        <taxon>Gunneridae</taxon>
        <taxon>Pentapetalae</taxon>
        <taxon>rosids</taxon>
        <taxon>malvids</taxon>
        <taxon>Brassicales</taxon>
        <taxon>Brassicaceae</taxon>
        <taxon>Brassiceae</taxon>
        <taxon>Raphanus</taxon>
    </lineage>
</organism>
<feature type="signal peptide" evidence="1">
    <location>
        <begin position="1"/>
        <end position="17"/>
    </location>
</feature>
<dbReference type="SUPFAM" id="SSF56112">
    <property type="entry name" value="Protein kinase-like (PK-like)"/>
    <property type="match status" value="2"/>
</dbReference>
<dbReference type="KEGG" id="rsz:108825230"/>
<keyword evidence="1" id="KW-0732">Signal</keyword>
<protein>
    <submittedName>
        <fullName evidence="3">Protein NSP-INTERACTING KINASE 1-like</fullName>
    </submittedName>
</protein>
<reference evidence="3" key="2">
    <citation type="submission" date="2025-08" db="UniProtKB">
        <authorList>
            <consortium name="RefSeq"/>
        </authorList>
    </citation>
    <scope>IDENTIFICATION</scope>
    <source>
        <tissue evidence="3">Leaf</tissue>
    </source>
</reference>
<dbReference type="Gene3D" id="1.10.510.10">
    <property type="entry name" value="Transferase(Phosphotransferase) domain 1"/>
    <property type="match status" value="2"/>
</dbReference>
<dbReference type="GO" id="GO:0016020">
    <property type="term" value="C:membrane"/>
    <property type="evidence" value="ECO:0007669"/>
    <property type="project" value="TreeGrafter"/>
</dbReference>
<name>A0A6J0L1N3_RAPSA</name>
<dbReference type="InterPro" id="IPR051564">
    <property type="entry name" value="LRR_receptor-like_kinase"/>
</dbReference>
<reference evidence="2" key="1">
    <citation type="journal article" date="2019" name="Database">
        <title>The radish genome database (RadishGD): an integrated information resource for radish genomics.</title>
        <authorList>
            <person name="Yu H.J."/>
            <person name="Baek S."/>
            <person name="Lee Y.J."/>
            <person name="Cho A."/>
            <person name="Mun J.H."/>
        </authorList>
    </citation>
    <scope>NUCLEOTIDE SEQUENCE [LARGE SCALE GENOMIC DNA]</scope>
    <source>
        <strain evidence="2">cv. WK10039</strain>
    </source>
</reference>
<dbReference type="PANTHER" id="PTHR48055">
    <property type="entry name" value="LEUCINE-RICH REPEAT RECEPTOR PROTEIN KINASE EMS1"/>
    <property type="match status" value="1"/>
</dbReference>
<evidence type="ECO:0000313" key="3">
    <source>
        <dbReference type="RefSeq" id="XP_018454052.1"/>
    </source>
</evidence>
<keyword evidence="2" id="KW-1185">Reference proteome</keyword>
<dbReference type="GeneID" id="108825230"/>
<dbReference type="OrthoDB" id="4062651at2759"/>
<accession>A0A6J0L1N3</accession>
<dbReference type="PANTHER" id="PTHR48055:SF46">
    <property type="entry name" value="LEUCINE-RICH REPEAT SERINE_THREONINE-PROTEIN KINASE 1"/>
    <property type="match status" value="1"/>
</dbReference>
<gene>
    <name evidence="3" type="primary">LOC108825230</name>
</gene>
<evidence type="ECO:0000313" key="2">
    <source>
        <dbReference type="Proteomes" id="UP000504610"/>
    </source>
</evidence>